<protein>
    <submittedName>
        <fullName evidence="1">Uncharacterized protein</fullName>
    </submittedName>
</protein>
<comment type="caution">
    <text evidence="1">The sequence shown here is derived from an EMBL/GenBank/DDBJ whole genome shotgun (WGS) entry which is preliminary data.</text>
</comment>
<accession>A0A937W052</accession>
<gene>
    <name evidence="1" type="ORF">FJZ47_11460</name>
</gene>
<dbReference type="AlphaFoldDB" id="A0A937W052"/>
<organism evidence="1 2">
    <name type="scientific">Tectimicrobiota bacterium</name>
    <dbReference type="NCBI Taxonomy" id="2528274"/>
    <lineage>
        <taxon>Bacteria</taxon>
        <taxon>Pseudomonadati</taxon>
        <taxon>Nitrospinota/Tectimicrobiota group</taxon>
        <taxon>Candidatus Tectimicrobiota</taxon>
    </lineage>
</organism>
<evidence type="ECO:0000313" key="2">
    <source>
        <dbReference type="Proteomes" id="UP000712673"/>
    </source>
</evidence>
<dbReference type="Proteomes" id="UP000712673">
    <property type="component" value="Unassembled WGS sequence"/>
</dbReference>
<evidence type="ECO:0000313" key="1">
    <source>
        <dbReference type="EMBL" id="MBM3224404.1"/>
    </source>
</evidence>
<dbReference type="EMBL" id="VGLS01000318">
    <property type="protein sequence ID" value="MBM3224404.1"/>
    <property type="molecule type" value="Genomic_DNA"/>
</dbReference>
<proteinExistence type="predicted"/>
<name>A0A937W052_UNCTE</name>
<reference evidence="1" key="1">
    <citation type="submission" date="2019-03" db="EMBL/GenBank/DDBJ databases">
        <title>Lake Tanganyika Metagenome-Assembled Genomes (MAGs).</title>
        <authorList>
            <person name="Tran P."/>
        </authorList>
    </citation>
    <scope>NUCLEOTIDE SEQUENCE</scope>
    <source>
        <strain evidence="1">K_DeepCast_65m_m2_066</strain>
    </source>
</reference>
<sequence>MRTAQTVWRGWFHTLALWERVGVRVSSTPHHGPSTRQGMMPQRGSLRGLHLRQLRAALGLLVLLSTSVFAAQSFESGSTGVDGSLDFSSTPAGTTIVFDPTTLTPPRDTDRDNVYHFTTITIPKDVTVRLGADKLGIKPVVWLASGAVQILGTIDLSGKPGHNALDLATPSIAGVGGYGGGIGAQNNAPARAGDGPGGER</sequence>